<feature type="coiled-coil region" evidence="12">
    <location>
        <begin position="566"/>
        <end position="694"/>
    </location>
</feature>
<dbReference type="PANTHER" id="PTHR19306:SF6">
    <property type="entry name" value="STRUCTURAL MAINTENANCE OF CHROMOSOMES PROTEIN 6"/>
    <property type="match status" value="1"/>
</dbReference>
<dbReference type="EMBL" id="CAXLJM020000020">
    <property type="protein sequence ID" value="CAL8087074.1"/>
    <property type="molecule type" value="Genomic_DNA"/>
</dbReference>
<feature type="compositionally biased region" description="Polar residues" evidence="13">
    <location>
        <begin position="110"/>
        <end position="122"/>
    </location>
</feature>
<evidence type="ECO:0000256" key="6">
    <source>
        <dbReference type="ARBA" id="ARBA00022763"/>
    </source>
</evidence>
<evidence type="ECO:0000256" key="8">
    <source>
        <dbReference type="ARBA" id="ARBA00023054"/>
    </source>
</evidence>
<evidence type="ECO:0000256" key="2">
    <source>
        <dbReference type="ARBA" id="ARBA00004286"/>
    </source>
</evidence>
<evidence type="ECO:0000313" key="15">
    <source>
        <dbReference type="EMBL" id="CAL8087074.1"/>
    </source>
</evidence>
<evidence type="ECO:0000256" key="7">
    <source>
        <dbReference type="ARBA" id="ARBA00022840"/>
    </source>
</evidence>
<dbReference type="Proteomes" id="UP001642540">
    <property type="component" value="Unassembled WGS sequence"/>
</dbReference>
<evidence type="ECO:0000259" key="14">
    <source>
        <dbReference type="Pfam" id="PF02463"/>
    </source>
</evidence>
<evidence type="ECO:0000256" key="12">
    <source>
        <dbReference type="SAM" id="Coils"/>
    </source>
</evidence>
<comment type="subcellular location">
    <subcellularLocation>
        <location evidence="2">Chromosome</location>
    </subcellularLocation>
    <subcellularLocation>
        <location evidence="1">Nucleus</location>
    </subcellularLocation>
</comment>
<feature type="region of interest" description="Disordered" evidence="13">
    <location>
        <begin position="414"/>
        <end position="435"/>
    </location>
</feature>
<keyword evidence="6" id="KW-0227">DNA damage</keyword>
<keyword evidence="9" id="KW-0233">DNA recombination</keyword>
<sequence length="1323" mass="152005">MREEARISRRSTRNVQAQVKPSYSETRKRKQARPQHYEDSGEIVEPSSSTDHQVTASFPSHETGTDRDINKRRKLAEQTGEEILEQGMSAKFPQKRMLRSQYDELETKKQNTGSTEPSSSTEDLPPVPVPPHHPPVPVPPHHPQLPFGAPFHDDDDELSYNYNLDFWSVDVDGIVNDTFLGAPPNVPDEDSLVSPRERALHTPTAEMSPIHNAEDGDGRPHTPTIRPATPDFTASPMTPAGIPSSSLETSSIVGASNAAGYGPPPTPLCPPRRYVRDGNLISTKMVNFMTHKEKTANWNPNVHIVVGQNGSGKSACINALLLVFGDRASNTQRASSVKSLIKRGHMHGEIEVRVTNYYGTLDKHRYGEEIVISRKIKYSGSSVYMISAPNKTKRKLTQTELSYITHALQIDPNNPTQFLKQERPGESGKTGTGGDCNHTRFKKFLASTQLTTKKYMVDQARENLEAARGLITDKEDMQRFVALQTQELQKQCSVIKKMEESKDLLQELENEQVWSEVRVREDEQNQIKSRKQDIYSELKSIETESKGFDAEMEKFKLLEKANIAEIEKVQRLLNTKVKEKDRMKETLKDATKMLQRAKNDHDINVKSIQKYTKEIAEFEARLNEDKRSFEDQNEQHRREIEVCEEQIRLKKESLPKWERRDKILSEIDEFKAREKQGEKEIAKLKALLMETNKELNKQGESYGKLMNDLQKKIEQAVWTIRPVGPLASFIQIPDAKYAPIIERIIAPCLLSFFVQTQDDCNRLRDMIDEVYSEANKANQNKKYVKSPNVALLPNLDMNEYARRLNYTKRSLSRFRTVLSMLRISDPVAEVGIIEITGCERVLLFDSNQSAATVMKNKEVVPKEVNMAYTLEWFKATARPRYQFMVFQEPRYKTDIIPMAGVEAAVHIKEEITREREVVNTCKRSCLTLEMSLSKHDREVQDINKEIMRLTNKVNAAKNAIKLPEQNDEDIANDIKMLIEMREKQERDIQVNSHEMETAKSAIKKIMEEKEEIMKEIGQMMEKRHELESQRSHSTGSYPKIQKEIDKTNVRKELLTKQFNQLSLEDTKIDNDLKKKLAVAETTGKRPKDLNRDPKVIQLEMDNLETYLKENCDKLKQKTRVATEYKNSKQLLNQITTELNCIKFLCERLDPYIKVGEDCYEKMKEVLGRQLKCNFQELVESHKLTGGIQIDWDQELLIYWVCPDKASEERANRNYQMVNGEMKIVNKQGISDYHGSLSGGEKSKALVFYIMAMWKMTELPFHVLDEFEACLDEPSRTSIHATLIEHARENPDAQFIILTPLQLDSRIPKNDPFITVESLEKLDK</sequence>
<feature type="compositionally biased region" description="Pro residues" evidence="13">
    <location>
        <begin position="125"/>
        <end position="143"/>
    </location>
</feature>
<evidence type="ECO:0000256" key="5">
    <source>
        <dbReference type="ARBA" id="ARBA00022741"/>
    </source>
</evidence>
<evidence type="ECO:0000256" key="9">
    <source>
        <dbReference type="ARBA" id="ARBA00023172"/>
    </source>
</evidence>
<feature type="compositionally biased region" description="Polar residues" evidence="13">
    <location>
        <begin position="46"/>
        <end position="62"/>
    </location>
</feature>
<feature type="region of interest" description="Disordered" evidence="13">
    <location>
        <begin position="1"/>
        <end position="71"/>
    </location>
</feature>
<reference evidence="15 16" key="1">
    <citation type="submission" date="2024-08" db="EMBL/GenBank/DDBJ databases">
        <authorList>
            <person name="Cucini C."/>
            <person name="Frati F."/>
        </authorList>
    </citation>
    <scope>NUCLEOTIDE SEQUENCE [LARGE SCALE GENOMIC DNA]</scope>
</reference>
<keyword evidence="5" id="KW-0547">Nucleotide-binding</keyword>
<organism evidence="15 16">
    <name type="scientific">Orchesella dallaii</name>
    <dbReference type="NCBI Taxonomy" id="48710"/>
    <lineage>
        <taxon>Eukaryota</taxon>
        <taxon>Metazoa</taxon>
        <taxon>Ecdysozoa</taxon>
        <taxon>Arthropoda</taxon>
        <taxon>Hexapoda</taxon>
        <taxon>Collembola</taxon>
        <taxon>Entomobryomorpha</taxon>
        <taxon>Entomobryoidea</taxon>
        <taxon>Orchesellidae</taxon>
        <taxon>Orchesellinae</taxon>
        <taxon>Orchesella</taxon>
    </lineage>
</organism>
<dbReference type="InterPro" id="IPR027417">
    <property type="entry name" value="P-loop_NTPase"/>
</dbReference>
<evidence type="ECO:0000256" key="13">
    <source>
        <dbReference type="SAM" id="MobiDB-lite"/>
    </source>
</evidence>
<dbReference type="PANTHER" id="PTHR19306">
    <property type="entry name" value="STRUCTURAL MAINTENANCE OF CHROMOSOMES 5,6 SMC5, SMC6"/>
    <property type="match status" value="1"/>
</dbReference>
<protein>
    <recommendedName>
        <fullName evidence="14">RecF/RecN/SMC N-terminal domain-containing protein</fullName>
    </recommendedName>
</protein>
<dbReference type="Pfam" id="PF02463">
    <property type="entry name" value="SMC_N"/>
    <property type="match status" value="1"/>
</dbReference>
<feature type="domain" description="RecF/RecN/SMC N-terminal" evidence="14">
    <location>
        <begin position="288"/>
        <end position="1298"/>
    </location>
</feature>
<feature type="compositionally biased region" description="Polar residues" evidence="13">
    <location>
        <begin position="13"/>
        <end position="24"/>
    </location>
</feature>
<keyword evidence="4" id="KW-0158">Chromosome</keyword>
<evidence type="ECO:0000256" key="3">
    <source>
        <dbReference type="ARBA" id="ARBA00006793"/>
    </source>
</evidence>
<comment type="caution">
    <text evidence="15">The sequence shown here is derived from an EMBL/GenBank/DDBJ whole genome shotgun (WGS) entry which is preliminary data.</text>
</comment>
<evidence type="ECO:0000256" key="10">
    <source>
        <dbReference type="ARBA" id="ARBA00023204"/>
    </source>
</evidence>
<evidence type="ECO:0000313" key="16">
    <source>
        <dbReference type="Proteomes" id="UP001642540"/>
    </source>
</evidence>
<evidence type="ECO:0000256" key="1">
    <source>
        <dbReference type="ARBA" id="ARBA00004123"/>
    </source>
</evidence>
<evidence type="ECO:0000256" key="11">
    <source>
        <dbReference type="ARBA" id="ARBA00023242"/>
    </source>
</evidence>
<keyword evidence="8 12" id="KW-0175">Coiled coil</keyword>
<keyword evidence="10" id="KW-0234">DNA repair</keyword>
<keyword evidence="7" id="KW-0067">ATP-binding</keyword>
<dbReference type="Gene3D" id="3.40.50.300">
    <property type="entry name" value="P-loop containing nucleotide triphosphate hydrolases"/>
    <property type="match status" value="2"/>
</dbReference>
<comment type="similarity">
    <text evidence="3">Belongs to the SMC family. SMC6 subfamily.</text>
</comment>
<dbReference type="InterPro" id="IPR003395">
    <property type="entry name" value="RecF/RecN/SMC_N"/>
</dbReference>
<feature type="coiled-coil region" evidence="12">
    <location>
        <begin position="932"/>
        <end position="959"/>
    </location>
</feature>
<dbReference type="SUPFAM" id="SSF52540">
    <property type="entry name" value="P-loop containing nucleoside triphosphate hydrolases"/>
    <property type="match status" value="1"/>
</dbReference>
<gene>
    <name evidence="15" type="ORF">ODALV1_LOCUS6626</name>
</gene>
<keyword evidence="11" id="KW-0539">Nucleus</keyword>
<evidence type="ECO:0000256" key="4">
    <source>
        <dbReference type="ARBA" id="ARBA00022454"/>
    </source>
</evidence>
<name>A0ABP1Q4K1_9HEXA</name>
<feature type="coiled-coil region" evidence="12">
    <location>
        <begin position="995"/>
        <end position="1029"/>
    </location>
</feature>
<feature type="region of interest" description="Disordered" evidence="13">
    <location>
        <begin position="105"/>
        <end position="144"/>
    </location>
</feature>
<proteinExistence type="inferred from homology"/>
<keyword evidence="16" id="KW-1185">Reference proteome</keyword>
<feature type="region of interest" description="Disordered" evidence="13">
    <location>
        <begin position="229"/>
        <end position="249"/>
    </location>
</feature>
<accession>A0ABP1Q4K1</accession>